<dbReference type="GO" id="GO:0030420">
    <property type="term" value="P:establishment of competence for transformation"/>
    <property type="evidence" value="ECO:0007669"/>
    <property type="project" value="InterPro"/>
</dbReference>
<dbReference type="InterPro" id="IPR052159">
    <property type="entry name" value="Competence_DNA_uptake"/>
</dbReference>
<dbReference type="EMBL" id="CP035485">
    <property type="protein sequence ID" value="QDI89755.1"/>
    <property type="molecule type" value="Genomic_DNA"/>
</dbReference>
<evidence type="ECO:0000256" key="3">
    <source>
        <dbReference type="ARBA" id="ARBA00022692"/>
    </source>
</evidence>
<keyword evidence="9" id="KW-1185">Reference proteome</keyword>
<dbReference type="InterPro" id="IPR035681">
    <property type="entry name" value="ComA-like_MBL"/>
</dbReference>
<evidence type="ECO:0000256" key="1">
    <source>
        <dbReference type="ARBA" id="ARBA00004651"/>
    </source>
</evidence>
<keyword evidence="4 6" id="KW-1133">Transmembrane helix</keyword>
<name>A0A514LDV9_9BACI</name>
<dbReference type="Pfam" id="PF00753">
    <property type="entry name" value="Lactamase_B"/>
    <property type="match status" value="1"/>
</dbReference>
<sequence length="829" mass="93107">MIPRLRMYRSLDHPPLLPIFPYCLLPQFTNVIIRCNALPGSSFPPLTSRKSRKGDGLRGNYFLFAAAMGFGVAAALSPHRTMMIFGALLVFSYLSFKNRSLLLLVALVFMGAGAAVWAYIVDEQNESVLHKEVDTIHGNIDDVPEMDGDRVSFFLQLPEHNERVQVFARIVDEETLPAFADLSPGHECTIEGEMRAPRPARNFNAFDYRTFLYEQRVHWTFHHVQEEGDMTCRAIAGAGLTSVKQWRHTGIRFIEDVFPNEIQGLAMALLFGERSHMEADTLEAYQDLGIVHLLAISGLHVGLVSGFLFFLFIRLGISRERACEILLIILPLYALLAGAAPSVLRAVLMSCLVLLCIRFRIPLHPADGISFAFIGLLLYNPYMLFHVGFQLSFVISFSLIASATIFARAKTRFRQFLLVSILAQVISFPLIVYHFHTYSLLSLPLNIAFVPVVSVIILPAVWMLFILSIISSFLSSVWLLLLEKMVAVFHFLFIYVHQHSGLILVFGQPSGVWVILMVVLVVIAAILYEKRRKSVVFVVGFLIAAAAFQYFIPYLDAQLRVTFIDVGQGDSILIETPYQRGVYLIDGGGAITFPQENWQEQEQQPDPGRQTVVPYLQSLGISHLDKVIVTHGDYDHYGGLFAVVEAMKVDTVLYPHTDIEENSEVGRFLMHAQEQGAQLAFVHEGMGWAFDAFAFHILHPTLDGGGESDNDQSIVIDAHLYGTRWLFTGDLEEEGEKRLIRDYPELQTDILKAGHHGSQTSTTPSFVAHLNPIAAVISAGESNRYNHPHPDVIQTLGEAEVQIFRTDEQGALRFYYQGERWQGETMIDE</sequence>
<feature type="transmembrane region" description="Helical" evidence="6">
    <location>
        <begin position="502"/>
        <end position="528"/>
    </location>
</feature>
<feature type="domain" description="Metallo-beta-lactamase" evidence="7">
    <location>
        <begin position="568"/>
        <end position="781"/>
    </location>
</feature>
<proteinExistence type="predicted"/>
<evidence type="ECO:0000313" key="9">
    <source>
        <dbReference type="Proteomes" id="UP000319756"/>
    </source>
</evidence>
<accession>A0A514LDV9</accession>
<dbReference type="Gene3D" id="3.60.15.10">
    <property type="entry name" value="Ribonuclease Z/Hydroxyacylglutathione hydrolase-like"/>
    <property type="match status" value="1"/>
</dbReference>
<dbReference type="PANTHER" id="PTHR30619">
    <property type="entry name" value="DNA INTERNALIZATION/COMPETENCE PROTEIN COMEC/REC2"/>
    <property type="match status" value="1"/>
</dbReference>
<dbReference type="Pfam" id="PF13567">
    <property type="entry name" value="DUF4131"/>
    <property type="match status" value="1"/>
</dbReference>
<protein>
    <submittedName>
        <fullName evidence="8">DNA internalization-related competence protein ComEC/Rec2</fullName>
    </submittedName>
</protein>
<feature type="transmembrane region" description="Helical" evidence="6">
    <location>
        <begin position="290"/>
        <end position="313"/>
    </location>
</feature>
<keyword evidence="5 6" id="KW-0472">Membrane</keyword>
<comment type="subcellular location">
    <subcellularLocation>
        <location evidence="1">Cell membrane</location>
        <topology evidence="1">Multi-pass membrane protein</topology>
    </subcellularLocation>
</comment>
<dbReference type="SMART" id="SM00849">
    <property type="entry name" value="Lactamase_B"/>
    <property type="match status" value="1"/>
</dbReference>
<dbReference type="PANTHER" id="PTHR30619:SF1">
    <property type="entry name" value="RECOMBINATION PROTEIN 2"/>
    <property type="match status" value="1"/>
</dbReference>
<feature type="transmembrane region" description="Helical" evidence="6">
    <location>
        <begin position="61"/>
        <end position="94"/>
    </location>
</feature>
<dbReference type="SUPFAM" id="SSF56281">
    <property type="entry name" value="Metallo-hydrolase/oxidoreductase"/>
    <property type="match status" value="1"/>
</dbReference>
<evidence type="ECO:0000259" key="7">
    <source>
        <dbReference type="SMART" id="SM00849"/>
    </source>
</evidence>
<evidence type="ECO:0000256" key="4">
    <source>
        <dbReference type="ARBA" id="ARBA00022989"/>
    </source>
</evidence>
<dbReference type="GO" id="GO:0005886">
    <property type="term" value="C:plasma membrane"/>
    <property type="evidence" value="ECO:0007669"/>
    <property type="project" value="UniProtKB-SubCell"/>
</dbReference>
<dbReference type="InterPro" id="IPR025405">
    <property type="entry name" value="DUF4131"/>
</dbReference>
<reference evidence="9" key="1">
    <citation type="submission" date="2019-01" db="EMBL/GenBank/DDBJ databases">
        <title>Genomic analysis of Salicibibacter sp. NKC3-5.</title>
        <authorList>
            <person name="Oh Y.J."/>
        </authorList>
    </citation>
    <scope>NUCLEOTIDE SEQUENCE [LARGE SCALE GENOMIC DNA]</scope>
    <source>
        <strain evidence="9">NKC3-5</strain>
    </source>
</reference>
<evidence type="ECO:0000313" key="8">
    <source>
        <dbReference type="EMBL" id="QDI89755.1"/>
    </source>
</evidence>
<dbReference type="InterPro" id="IPR036866">
    <property type="entry name" value="RibonucZ/Hydroxyglut_hydro"/>
</dbReference>
<dbReference type="InterPro" id="IPR001279">
    <property type="entry name" value="Metallo-B-lactamas"/>
</dbReference>
<dbReference type="AlphaFoldDB" id="A0A514LDV9"/>
<dbReference type="KEGG" id="sale:EPH95_00015"/>
<feature type="transmembrane region" description="Helical" evidence="6">
    <location>
        <begin position="368"/>
        <end position="385"/>
    </location>
</feature>
<feature type="transmembrane region" description="Helical" evidence="6">
    <location>
        <begin position="416"/>
        <end position="435"/>
    </location>
</feature>
<dbReference type="InterPro" id="IPR004797">
    <property type="entry name" value="Competence_ComEC/Rec2"/>
</dbReference>
<dbReference type="Proteomes" id="UP000319756">
    <property type="component" value="Chromosome"/>
</dbReference>
<organism evidence="8 9">
    <name type="scientific">Salicibibacter halophilus</name>
    <dbReference type="NCBI Taxonomy" id="2502791"/>
    <lineage>
        <taxon>Bacteria</taxon>
        <taxon>Bacillati</taxon>
        <taxon>Bacillota</taxon>
        <taxon>Bacilli</taxon>
        <taxon>Bacillales</taxon>
        <taxon>Bacillaceae</taxon>
        <taxon>Salicibibacter</taxon>
    </lineage>
</organism>
<evidence type="ECO:0000256" key="5">
    <source>
        <dbReference type="ARBA" id="ARBA00023136"/>
    </source>
</evidence>
<feature type="transmembrane region" description="Helical" evidence="6">
    <location>
        <begin position="325"/>
        <end position="356"/>
    </location>
</feature>
<dbReference type="Pfam" id="PF03772">
    <property type="entry name" value="Competence"/>
    <property type="match status" value="1"/>
</dbReference>
<feature type="transmembrane region" description="Helical" evidence="6">
    <location>
        <begin position="477"/>
        <end position="496"/>
    </location>
</feature>
<evidence type="ECO:0000256" key="6">
    <source>
        <dbReference type="SAM" id="Phobius"/>
    </source>
</evidence>
<keyword evidence="2" id="KW-1003">Cell membrane</keyword>
<dbReference type="CDD" id="cd07731">
    <property type="entry name" value="ComA-like_MBL-fold"/>
    <property type="match status" value="1"/>
</dbReference>
<feature type="transmembrane region" description="Helical" evidence="6">
    <location>
        <begin position="100"/>
        <end position="121"/>
    </location>
</feature>
<dbReference type="NCBIfam" id="TIGR00361">
    <property type="entry name" value="ComEC_Rec2"/>
    <property type="match status" value="1"/>
</dbReference>
<dbReference type="InterPro" id="IPR004477">
    <property type="entry name" value="ComEC_N"/>
</dbReference>
<feature type="transmembrane region" description="Helical" evidence="6">
    <location>
        <begin position="391"/>
        <end position="409"/>
    </location>
</feature>
<feature type="transmembrane region" description="Helical" evidence="6">
    <location>
        <begin position="535"/>
        <end position="552"/>
    </location>
</feature>
<keyword evidence="3 6" id="KW-0812">Transmembrane</keyword>
<feature type="transmembrane region" description="Helical" evidence="6">
    <location>
        <begin position="447"/>
        <end position="470"/>
    </location>
</feature>
<gene>
    <name evidence="8" type="ORF">EPH95_00015</name>
</gene>
<dbReference type="NCBIfam" id="TIGR00360">
    <property type="entry name" value="ComEC_N-term"/>
    <property type="match status" value="1"/>
</dbReference>
<evidence type="ECO:0000256" key="2">
    <source>
        <dbReference type="ARBA" id="ARBA00022475"/>
    </source>
</evidence>